<protein>
    <recommendedName>
        <fullName evidence="20">Neurotransmitter-gated ion-channel ligand-binding domain-containing protein</fullName>
    </recommendedName>
</protein>
<evidence type="ECO:0000256" key="12">
    <source>
        <dbReference type="ARBA" id="ARBA00023286"/>
    </source>
</evidence>
<dbReference type="CDD" id="cd19051">
    <property type="entry name" value="LGIC_TM_cation"/>
    <property type="match status" value="1"/>
</dbReference>
<dbReference type="PRINTS" id="PR00254">
    <property type="entry name" value="NICOTINICR"/>
</dbReference>
<dbReference type="PANTHER" id="PTHR18945">
    <property type="entry name" value="NEUROTRANSMITTER GATED ION CHANNEL"/>
    <property type="match status" value="1"/>
</dbReference>
<dbReference type="STRING" id="400727.A0A2T7NF59"/>
<dbReference type="InterPro" id="IPR006029">
    <property type="entry name" value="Neurotrans-gated_channel_TM"/>
</dbReference>
<evidence type="ECO:0000256" key="4">
    <source>
        <dbReference type="ARBA" id="ARBA00022692"/>
    </source>
</evidence>
<gene>
    <name evidence="18" type="ORF">C0Q70_20299</name>
</gene>
<dbReference type="InterPro" id="IPR018000">
    <property type="entry name" value="Neurotransmitter_ion_chnl_CS"/>
</dbReference>
<evidence type="ECO:0008006" key="20">
    <source>
        <dbReference type="Google" id="ProtNLM"/>
    </source>
</evidence>
<dbReference type="InterPro" id="IPR006201">
    <property type="entry name" value="Neur_channel"/>
</dbReference>
<dbReference type="InterPro" id="IPR002394">
    <property type="entry name" value="Nicotinic_acetylcholine_rcpt"/>
</dbReference>
<feature type="domain" description="Neurotransmitter-gated ion-channel transmembrane" evidence="17">
    <location>
        <begin position="287"/>
        <end position="394"/>
    </location>
</feature>
<sequence>MEEQQHVRSASQSILQQRYVVMAARRSSLHPAVTGPFASFLKLRRLGVEVNLKRHLCTGDVHCENNSDVPLTDEQRLYRKLRSNYDPSTRPVYNASHPVTVKIGITLTQIFDLDEKNQVLTTNVWLDHEWVDEKMRWNPEEYNGLHVLRIPCAHLWKPDIILYNSVEDYTGGYMQALAMVSSDGTVFWPPIVKFHSTCAIDITFFPFDDQVCKMKLGSWAYDGFQVDVVNRSSGVDLSNYVTNGEWELLRVDAVRNVVTYPCCPEPFPDVTFTIYLRRRTLYYTYNVIIPCVMLSTLTLLVFWMSPESGEKVTLGLTVLLAFSVFMLLIAENMPATSSYVPLIGIYLTSVMALTSLSVILAVVVSNISNRGKKEKVMPRAFRSVVIGLARAMCFQLHYVRPDVTSGRCLGPGGSSRSRAGVLYKGVHNHLSSDSGCGLIDCETSFDLSGGNMAASTSYSPASGTPMQVSAAALRAEFGRARRGLSLERMLASWTRCCYVFATSSCARRKKTGRKPVPGVAGSGGSSGSIPLLAFCVGHAGGLLTSLVVLPLTKKSVL</sequence>
<keyword evidence="3" id="KW-1003">Cell membrane</keyword>
<dbReference type="Pfam" id="PF02932">
    <property type="entry name" value="Neur_chan_memb"/>
    <property type="match status" value="1"/>
</dbReference>
<comment type="subcellular location">
    <subcellularLocation>
        <location evidence="14">Synaptic cell membrane</location>
        <topology evidence="14">Multi-pass membrane protein</topology>
    </subcellularLocation>
</comment>
<name>A0A2T7NF59_POMCA</name>
<dbReference type="InterPro" id="IPR036719">
    <property type="entry name" value="Neuro-gated_channel_TM_sf"/>
</dbReference>
<evidence type="ECO:0000256" key="8">
    <source>
        <dbReference type="ARBA" id="ARBA00023136"/>
    </source>
</evidence>
<keyword evidence="6" id="KW-0770">Synapse</keyword>
<dbReference type="AlphaFoldDB" id="A0A2T7NF59"/>
<comment type="caution">
    <text evidence="15">Lacks conserved residue(s) required for the propagation of feature annotation.</text>
</comment>
<dbReference type="NCBIfam" id="TIGR00860">
    <property type="entry name" value="LIC"/>
    <property type="match status" value="1"/>
</dbReference>
<accession>A0A2T7NF59</accession>
<dbReference type="Gene3D" id="2.70.170.10">
    <property type="entry name" value="Neurotransmitter-gated ion-channel ligand-binding domain"/>
    <property type="match status" value="1"/>
</dbReference>
<dbReference type="Pfam" id="PF02931">
    <property type="entry name" value="Neur_chan_LBD"/>
    <property type="match status" value="1"/>
</dbReference>
<dbReference type="InterPro" id="IPR038050">
    <property type="entry name" value="Neuro_actylchol_rec"/>
</dbReference>
<keyword evidence="19" id="KW-1185">Reference proteome</keyword>
<dbReference type="GO" id="GO:0004888">
    <property type="term" value="F:transmembrane signaling receptor activity"/>
    <property type="evidence" value="ECO:0007669"/>
    <property type="project" value="InterPro"/>
</dbReference>
<reference evidence="18 19" key="1">
    <citation type="submission" date="2018-04" db="EMBL/GenBank/DDBJ databases">
        <title>The genome of golden apple snail Pomacea canaliculata provides insight into stress tolerance and invasive adaptation.</title>
        <authorList>
            <person name="Liu C."/>
            <person name="Liu B."/>
            <person name="Ren Y."/>
            <person name="Zhang Y."/>
            <person name="Wang H."/>
            <person name="Li S."/>
            <person name="Jiang F."/>
            <person name="Yin L."/>
            <person name="Zhang G."/>
            <person name="Qian W."/>
            <person name="Fan W."/>
        </authorList>
    </citation>
    <scope>NUCLEOTIDE SEQUENCE [LARGE SCALE GENOMIC DNA]</scope>
    <source>
        <strain evidence="18">SZHN2017</strain>
        <tissue evidence="18">Muscle</tissue>
    </source>
</reference>
<keyword evidence="12" id="KW-1071">Ligand-gated ion channel</keyword>
<feature type="transmembrane region" description="Helical" evidence="15">
    <location>
        <begin position="342"/>
        <end position="368"/>
    </location>
</feature>
<evidence type="ECO:0000256" key="6">
    <source>
        <dbReference type="ARBA" id="ARBA00023018"/>
    </source>
</evidence>
<dbReference type="FunFam" id="1.20.58.390:FF:000043">
    <property type="entry name" value="AcetylCholine Receptor"/>
    <property type="match status" value="1"/>
</dbReference>
<dbReference type="PRINTS" id="PR00252">
    <property type="entry name" value="NRIONCHANNEL"/>
</dbReference>
<feature type="transmembrane region" description="Helical" evidence="15">
    <location>
        <begin position="312"/>
        <end position="330"/>
    </location>
</feature>
<evidence type="ECO:0000256" key="2">
    <source>
        <dbReference type="ARBA" id="ARBA00022448"/>
    </source>
</evidence>
<dbReference type="EMBL" id="PZQS01000013">
    <property type="protein sequence ID" value="PVD19808.1"/>
    <property type="molecule type" value="Genomic_DNA"/>
</dbReference>
<comment type="similarity">
    <text evidence="1">Belongs to the ligand-gated ion channel (TC 1.A.9) family. Acetylcholine receptor (TC 1.A.9.1) subfamily.</text>
</comment>
<feature type="domain" description="Neurotransmitter-gated ion-channel ligand-binding" evidence="16">
    <location>
        <begin position="74"/>
        <end position="280"/>
    </location>
</feature>
<evidence type="ECO:0000256" key="5">
    <source>
        <dbReference type="ARBA" id="ARBA00022989"/>
    </source>
</evidence>
<keyword evidence="2 15" id="KW-0813">Transport</keyword>
<evidence type="ECO:0000256" key="3">
    <source>
        <dbReference type="ARBA" id="ARBA00022475"/>
    </source>
</evidence>
<evidence type="ECO:0000256" key="10">
    <source>
        <dbReference type="ARBA" id="ARBA00023170"/>
    </source>
</evidence>
<keyword evidence="8 15" id="KW-0472">Membrane</keyword>
<dbReference type="Proteomes" id="UP000245119">
    <property type="component" value="Linkage Group LG13"/>
</dbReference>
<evidence type="ECO:0000313" key="18">
    <source>
        <dbReference type="EMBL" id="PVD19808.1"/>
    </source>
</evidence>
<evidence type="ECO:0000256" key="15">
    <source>
        <dbReference type="RuleBase" id="RU000687"/>
    </source>
</evidence>
<dbReference type="OrthoDB" id="5975154at2759"/>
<keyword evidence="4 15" id="KW-0812">Transmembrane</keyword>
<evidence type="ECO:0000256" key="7">
    <source>
        <dbReference type="ARBA" id="ARBA00023065"/>
    </source>
</evidence>
<dbReference type="SUPFAM" id="SSF63712">
    <property type="entry name" value="Nicotinic receptor ligand binding domain-like"/>
    <property type="match status" value="1"/>
</dbReference>
<organism evidence="18 19">
    <name type="scientific">Pomacea canaliculata</name>
    <name type="common">Golden apple snail</name>
    <dbReference type="NCBI Taxonomy" id="400727"/>
    <lineage>
        <taxon>Eukaryota</taxon>
        <taxon>Metazoa</taxon>
        <taxon>Spiralia</taxon>
        <taxon>Lophotrochozoa</taxon>
        <taxon>Mollusca</taxon>
        <taxon>Gastropoda</taxon>
        <taxon>Caenogastropoda</taxon>
        <taxon>Architaenioglossa</taxon>
        <taxon>Ampullarioidea</taxon>
        <taxon>Ampullariidae</taxon>
        <taxon>Pomacea</taxon>
    </lineage>
</organism>
<evidence type="ECO:0000259" key="16">
    <source>
        <dbReference type="Pfam" id="PF02931"/>
    </source>
</evidence>
<dbReference type="InterPro" id="IPR006202">
    <property type="entry name" value="Neur_chan_lig-bd"/>
</dbReference>
<evidence type="ECO:0000256" key="9">
    <source>
        <dbReference type="ARBA" id="ARBA00023157"/>
    </source>
</evidence>
<dbReference type="GO" id="GO:0022848">
    <property type="term" value="F:acetylcholine-gated monoatomic cation-selective channel activity"/>
    <property type="evidence" value="ECO:0007669"/>
    <property type="project" value="InterPro"/>
</dbReference>
<evidence type="ECO:0000256" key="14">
    <source>
        <dbReference type="ARBA" id="ARBA00034099"/>
    </source>
</evidence>
<keyword evidence="7 15" id="KW-0406">Ion transport</keyword>
<keyword evidence="9" id="KW-1015">Disulfide bond</keyword>
<evidence type="ECO:0000256" key="11">
    <source>
        <dbReference type="ARBA" id="ARBA00023180"/>
    </source>
</evidence>
<comment type="caution">
    <text evidence="18">The sequence shown here is derived from an EMBL/GenBank/DDBJ whole genome shotgun (WGS) entry which is preliminary data.</text>
</comment>
<keyword evidence="5 15" id="KW-1133">Transmembrane helix</keyword>
<proteinExistence type="inferred from homology"/>
<keyword evidence="10" id="KW-0675">Receptor</keyword>
<dbReference type="CDD" id="cd18997">
    <property type="entry name" value="LGIC_ECD_nAChR"/>
    <property type="match status" value="1"/>
</dbReference>
<dbReference type="FunFam" id="2.70.170.10:FF:000016">
    <property type="entry name" value="Nicotinic acetylcholine receptor subunit"/>
    <property type="match status" value="1"/>
</dbReference>
<dbReference type="GO" id="GO:0045211">
    <property type="term" value="C:postsynaptic membrane"/>
    <property type="evidence" value="ECO:0007669"/>
    <property type="project" value="InterPro"/>
</dbReference>
<dbReference type="InterPro" id="IPR036734">
    <property type="entry name" value="Neur_chan_lig-bd_sf"/>
</dbReference>
<dbReference type="Gene3D" id="1.20.58.390">
    <property type="entry name" value="Neurotransmitter-gated ion-channel transmembrane domain"/>
    <property type="match status" value="1"/>
</dbReference>
<dbReference type="PROSITE" id="PS00236">
    <property type="entry name" value="NEUROTR_ION_CHANNEL"/>
    <property type="match status" value="1"/>
</dbReference>
<evidence type="ECO:0000259" key="17">
    <source>
        <dbReference type="Pfam" id="PF02932"/>
    </source>
</evidence>
<feature type="transmembrane region" description="Helical" evidence="15">
    <location>
        <begin position="282"/>
        <end position="305"/>
    </location>
</feature>
<keyword evidence="11" id="KW-0325">Glycoprotein</keyword>
<dbReference type="SUPFAM" id="SSF90112">
    <property type="entry name" value="Neurotransmitter-gated ion-channel transmembrane pore"/>
    <property type="match status" value="1"/>
</dbReference>
<evidence type="ECO:0000313" key="19">
    <source>
        <dbReference type="Proteomes" id="UP000245119"/>
    </source>
</evidence>
<keyword evidence="13 15" id="KW-0407">Ion channel</keyword>
<evidence type="ECO:0000256" key="13">
    <source>
        <dbReference type="ARBA" id="ARBA00023303"/>
    </source>
</evidence>
<evidence type="ECO:0000256" key="1">
    <source>
        <dbReference type="ARBA" id="ARBA00009237"/>
    </source>
</evidence>